<accession>X1HZ11</accession>
<feature type="domain" description="Peptidase M20 dimerisation" evidence="3">
    <location>
        <begin position="27"/>
        <end position="104"/>
    </location>
</feature>
<sequence>CLDAGYTGDGAIFVDGNDLTLTLGCGGCLTADLTVTGKEGHAARGTGVSAIDKGFLVKHAIDAFKREREAEHPDCRVNLGIFHSGVHAAVVPGSAYMSLNIVYEVAEAEQAEADGHGWGGKPVRDRFEQVIRAAEAEDEWLGEHPSALVWVKDLIPFDQPDADPWAQRLAGVFREVLGEEPVFSRMMAWSDSAFAKALAGIPTVLFGPATGGEAHGPAEHIEIEQMVRCTQVLAAFLGQVLAGR</sequence>
<dbReference type="PANTHER" id="PTHR43808">
    <property type="entry name" value="ACETYLORNITHINE DEACETYLASE"/>
    <property type="match status" value="1"/>
</dbReference>
<dbReference type="Pfam" id="PF01546">
    <property type="entry name" value="Peptidase_M20"/>
    <property type="match status" value="1"/>
</dbReference>
<reference evidence="4" key="1">
    <citation type="journal article" date="2014" name="Front. Microbiol.">
        <title>High frequency of phylogenetically diverse reductive dehalogenase-homologous genes in deep subseafloor sedimentary metagenomes.</title>
        <authorList>
            <person name="Kawai M."/>
            <person name="Futagami T."/>
            <person name="Toyoda A."/>
            <person name="Takaki Y."/>
            <person name="Nishi S."/>
            <person name="Hori S."/>
            <person name="Arai W."/>
            <person name="Tsubouchi T."/>
            <person name="Morono Y."/>
            <person name="Uchiyama I."/>
            <person name="Ito T."/>
            <person name="Fujiyama A."/>
            <person name="Inagaki F."/>
            <person name="Takami H."/>
        </authorList>
    </citation>
    <scope>NUCLEOTIDE SEQUENCE</scope>
    <source>
        <strain evidence="4">Expedition CK06-06</strain>
    </source>
</reference>
<keyword evidence="2" id="KW-0378">Hydrolase</keyword>
<dbReference type="InterPro" id="IPR036264">
    <property type="entry name" value="Bact_exopeptidase_dim_dom"/>
</dbReference>
<evidence type="ECO:0000259" key="3">
    <source>
        <dbReference type="Pfam" id="PF07687"/>
    </source>
</evidence>
<dbReference type="PANTHER" id="PTHR43808:SF25">
    <property type="entry name" value="PEPTIDASE M20 DIMERISATION DOMAIN-CONTAINING PROTEIN"/>
    <property type="match status" value="1"/>
</dbReference>
<evidence type="ECO:0000256" key="2">
    <source>
        <dbReference type="ARBA" id="ARBA00022801"/>
    </source>
</evidence>
<dbReference type="InterPro" id="IPR011650">
    <property type="entry name" value="Peptidase_M20_dimer"/>
</dbReference>
<dbReference type="GO" id="GO:0016787">
    <property type="term" value="F:hydrolase activity"/>
    <property type="evidence" value="ECO:0007669"/>
    <property type="project" value="UniProtKB-KW"/>
</dbReference>
<dbReference type="Gene3D" id="3.40.630.10">
    <property type="entry name" value="Zn peptidases"/>
    <property type="match status" value="1"/>
</dbReference>
<name>X1HZ11_9ZZZZ</name>
<evidence type="ECO:0000256" key="1">
    <source>
        <dbReference type="ARBA" id="ARBA00022723"/>
    </source>
</evidence>
<dbReference type="InterPro" id="IPR050072">
    <property type="entry name" value="Peptidase_M20A"/>
</dbReference>
<dbReference type="EMBL" id="BARU01031574">
    <property type="protein sequence ID" value="GAH62315.1"/>
    <property type="molecule type" value="Genomic_DNA"/>
</dbReference>
<proteinExistence type="predicted"/>
<dbReference type="Pfam" id="PF07687">
    <property type="entry name" value="M20_dimer"/>
    <property type="match status" value="1"/>
</dbReference>
<dbReference type="AlphaFoldDB" id="X1HZ11"/>
<dbReference type="SUPFAM" id="SSF53187">
    <property type="entry name" value="Zn-dependent exopeptidases"/>
    <property type="match status" value="1"/>
</dbReference>
<organism evidence="4">
    <name type="scientific">marine sediment metagenome</name>
    <dbReference type="NCBI Taxonomy" id="412755"/>
    <lineage>
        <taxon>unclassified sequences</taxon>
        <taxon>metagenomes</taxon>
        <taxon>ecological metagenomes</taxon>
    </lineage>
</organism>
<comment type="caution">
    <text evidence="4">The sequence shown here is derived from an EMBL/GenBank/DDBJ whole genome shotgun (WGS) entry which is preliminary data.</text>
</comment>
<dbReference type="GO" id="GO:0046872">
    <property type="term" value="F:metal ion binding"/>
    <property type="evidence" value="ECO:0007669"/>
    <property type="project" value="UniProtKB-KW"/>
</dbReference>
<feature type="non-terminal residue" evidence="4">
    <location>
        <position position="1"/>
    </location>
</feature>
<dbReference type="InterPro" id="IPR002933">
    <property type="entry name" value="Peptidase_M20"/>
</dbReference>
<dbReference type="SUPFAM" id="SSF55031">
    <property type="entry name" value="Bacterial exopeptidase dimerisation domain"/>
    <property type="match status" value="1"/>
</dbReference>
<dbReference type="Gene3D" id="3.30.70.360">
    <property type="match status" value="1"/>
</dbReference>
<protein>
    <recommendedName>
        <fullName evidence="3">Peptidase M20 dimerisation domain-containing protein</fullName>
    </recommendedName>
</protein>
<keyword evidence="1" id="KW-0479">Metal-binding</keyword>
<evidence type="ECO:0000313" key="4">
    <source>
        <dbReference type="EMBL" id="GAH62315.1"/>
    </source>
</evidence>
<gene>
    <name evidence="4" type="ORF">S03H2_49923</name>
</gene>